<dbReference type="EMBL" id="CAJFCW020000004">
    <property type="protein sequence ID" value="CAG9109382.1"/>
    <property type="molecule type" value="Genomic_DNA"/>
</dbReference>
<dbReference type="Proteomes" id="UP000783686">
    <property type="component" value="Unassembled WGS sequence"/>
</dbReference>
<reference evidence="3" key="1">
    <citation type="submission" date="2020-09" db="EMBL/GenBank/DDBJ databases">
        <authorList>
            <person name="Kikuchi T."/>
        </authorList>
    </citation>
    <scope>NUCLEOTIDE SEQUENCE</scope>
    <source>
        <strain evidence="3">SH1</strain>
    </source>
</reference>
<keyword evidence="4" id="KW-1185">Reference proteome</keyword>
<feature type="region of interest" description="Disordered" evidence="1">
    <location>
        <begin position="343"/>
        <end position="389"/>
    </location>
</feature>
<comment type="caution">
    <text evidence="3">The sequence shown here is derived from an EMBL/GenBank/DDBJ whole genome shotgun (WGS) entry which is preliminary data.</text>
</comment>
<keyword evidence="2" id="KW-1133">Transmembrane helix</keyword>
<evidence type="ECO:0000256" key="2">
    <source>
        <dbReference type="SAM" id="Phobius"/>
    </source>
</evidence>
<evidence type="ECO:0000313" key="4">
    <source>
        <dbReference type="Proteomes" id="UP000614601"/>
    </source>
</evidence>
<dbReference type="Proteomes" id="UP000614601">
    <property type="component" value="Unassembled WGS sequence"/>
</dbReference>
<proteinExistence type="predicted"/>
<dbReference type="EMBL" id="CAJFDH010000004">
    <property type="protein sequence ID" value="CAD5218142.1"/>
    <property type="molecule type" value="Genomic_DNA"/>
</dbReference>
<feature type="compositionally biased region" description="Low complexity" evidence="1">
    <location>
        <begin position="345"/>
        <end position="376"/>
    </location>
</feature>
<evidence type="ECO:0000256" key="1">
    <source>
        <dbReference type="SAM" id="MobiDB-lite"/>
    </source>
</evidence>
<evidence type="ECO:0000313" key="3">
    <source>
        <dbReference type="EMBL" id="CAD5218142.1"/>
    </source>
</evidence>
<dbReference type="AlphaFoldDB" id="A0A811KNX6"/>
<keyword evidence="2" id="KW-0472">Membrane</keyword>
<sequence length="524" mass="58983">MPNDFEYGWRNNVLKARVHGRSILPEKEGYVVCVQFFEFKRGVDTINRYDTKVCPDRISQRNTKEYDTDASFDLEYPKYLFTPNNIDLLYVVGTVNSDISKVFKYNRQEEEIQLYYETAGSFKFFLSDDILLQQACDASNVLYYYTKGHLGVFGENDYYCREAVGYASNGDLWFSPGKCKKYEVGKLFDTDCGYDSDKLLFSMEALISLGAERWRIHPLETNTIFGLFYYEPVPTTTTTIPTTTSTTKRTTRKATPTKPKILVPRSARIGYTPQSLGHLPQNLGNASQLSGNATQIFGNVTTPERFSIMWWVYIVSIGSIIWLVGCLIVWFIRYLITKATDETETSSSSESVRQAGGTAQQDGDAAPEAGDAAPQGGEEEPQGEAGAAAPQAPVVVPHNGLYYSNLPTYKGGDIVPDFQPSVFSQTMVKVLEEYGYPSITKGDPKKNDKARVYHIIKTAPQRKRLPGDTMAPYYRVPKEGFEQTIPAVLKFAGHWYGYGGIYYFDDNGKHIMTKIYGNHEPLAN</sequence>
<gene>
    <name evidence="3" type="ORF">BOKJ2_LOCUS7352</name>
</gene>
<accession>A0A811KNX6</accession>
<feature type="transmembrane region" description="Helical" evidence="2">
    <location>
        <begin position="310"/>
        <end position="332"/>
    </location>
</feature>
<name>A0A811KNX6_9BILA</name>
<protein>
    <submittedName>
        <fullName evidence="3">Uncharacterized protein</fullName>
    </submittedName>
</protein>
<organism evidence="3 4">
    <name type="scientific">Bursaphelenchus okinawaensis</name>
    <dbReference type="NCBI Taxonomy" id="465554"/>
    <lineage>
        <taxon>Eukaryota</taxon>
        <taxon>Metazoa</taxon>
        <taxon>Ecdysozoa</taxon>
        <taxon>Nematoda</taxon>
        <taxon>Chromadorea</taxon>
        <taxon>Rhabditida</taxon>
        <taxon>Tylenchina</taxon>
        <taxon>Tylenchomorpha</taxon>
        <taxon>Aphelenchoidea</taxon>
        <taxon>Aphelenchoididae</taxon>
        <taxon>Bursaphelenchus</taxon>
    </lineage>
</organism>
<keyword evidence="2" id="KW-0812">Transmembrane</keyword>